<name>A0A8S1ABJ9_ARCPL</name>
<evidence type="ECO:0000256" key="4">
    <source>
        <dbReference type="ARBA" id="ARBA00022691"/>
    </source>
</evidence>
<evidence type="ECO:0000256" key="1">
    <source>
        <dbReference type="ARBA" id="ARBA00012797"/>
    </source>
</evidence>
<dbReference type="InterPro" id="IPR028564">
    <property type="entry name" value="MT_TRM10-typ"/>
</dbReference>
<feature type="active site" description="Proton acceptor" evidence="6">
    <location>
        <position position="216"/>
    </location>
</feature>
<feature type="coiled-coil region" evidence="8">
    <location>
        <begin position="56"/>
        <end position="86"/>
    </location>
</feature>
<dbReference type="Gene3D" id="3.40.1280.30">
    <property type="match status" value="1"/>
</dbReference>
<sequence length="310" mass="36291">MYSSNNSPRKEIINEDNEVTFPQYTLFDITIDSGLKDDEGNELPRPFTKNQMRKWLKKVKWENRKAEKRKAEKERAKERRRKAREANIDLGPNRKALKKMKLEKQKKSISIVIDLSFDHLMMEKDRFKVIKQILRCYSINRRSATPIHFHISSFGDRSKTDMSRHNGYENWDINFHEESYLDVFPKDKIVYLTSESENVIEQFEDNTAYIIGGLVDHNQHKGLCHKKAVEHGIRHGQLPLDKYINMKTRKVLTIDHVFEIVLRVCEGMPWQDALLKVLPMRKGAHICDDVSGSNSSIDTLDTTCINEVTK</sequence>
<protein>
    <recommendedName>
        <fullName evidence="1">tRNA (guanine(9)-N(1))-methyltransferase</fullName>
        <ecNumber evidence="1">2.1.1.221</ecNumber>
    </recommendedName>
</protein>
<evidence type="ECO:0000313" key="12">
    <source>
        <dbReference type="Proteomes" id="UP000494106"/>
    </source>
</evidence>
<evidence type="ECO:0000256" key="5">
    <source>
        <dbReference type="ARBA" id="ARBA00048434"/>
    </source>
</evidence>
<comment type="caution">
    <text evidence="11">The sequence shown here is derived from an EMBL/GenBank/DDBJ whole genome shotgun (WGS) entry which is preliminary data.</text>
</comment>
<dbReference type="GO" id="GO:0000049">
    <property type="term" value="F:tRNA binding"/>
    <property type="evidence" value="ECO:0007669"/>
    <property type="project" value="TreeGrafter"/>
</dbReference>
<dbReference type="OrthoDB" id="278300at2759"/>
<accession>A0A8S1ABJ9</accession>
<dbReference type="FunFam" id="3.40.1280.30:FF:000001">
    <property type="entry name" value="tRNA methyltransferase 10 homolog A"/>
    <property type="match status" value="1"/>
</dbReference>
<dbReference type="EC" id="2.1.1.221" evidence="1"/>
<evidence type="ECO:0000256" key="7">
    <source>
        <dbReference type="PIRSR" id="PIRSR016323-2"/>
    </source>
</evidence>
<evidence type="ECO:0000313" key="10">
    <source>
        <dbReference type="EMBL" id="CAB3236411.1"/>
    </source>
</evidence>
<dbReference type="CDD" id="cd18101">
    <property type="entry name" value="Trm10euk_A"/>
    <property type="match status" value="1"/>
</dbReference>
<dbReference type="Proteomes" id="UP000494106">
    <property type="component" value="Unassembled WGS sequence"/>
</dbReference>
<gene>
    <name evidence="10" type="ORF">APLA_LOCUS6530</name>
    <name evidence="11" type="ORF">APLA_LOCUS9797</name>
</gene>
<dbReference type="GO" id="GO:0005654">
    <property type="term" value="C:nucleoplasm"/>
    <property type="evidence" value="ECO:0007669"/>
    <property type="project" value="TreeGrafter"/>
</dbReference>
<feature type="binding site" evidence="7">
    <location>
        <position position="238"/>
    </location>
    <ligand>
        <name>S-adenosyl-L-methionine</name>
        <dbReference type="ChEBI" id="CHEBI:59789"/>
    </ligand>
</feature>
<feature type="binding site" evidence="7">
    <location>
        <position position="192"/>
    </location>
    <ligand>
        <name>S-adenosyl-L-methionine</name>
        <dbReference type="ChEBI" id="CHEBI:59789"/>
    </ligand>
</feature>
<dbReference type="InterPro" id="IPR007356">
    <property type="entry name" value="tRNA_m1G_MeTrfase_euk"/>
</dbReference>
<keyword evidence="4" id="KW-0949">S-adenosyl-L-methionine</keyword>
<dbReference type="EMBL" id="CADEBC010000487">
    <property type="protein sequence ID" value="CAB3236411.1"/>
    <property type="molecule type" value="Genomic_DNA"/>
</dbReference>
<dbReference type="GO" id="GO:0052905">
    <property type="term" value="F:tRNA (guanosine(9)-N1)-methyltransferase activity"/>
    <property type="evidence" value="ECO:0007669"/>
    <property type="project" value="UniProtKB-EC"/>
</dbReference>
<comment type="catalytic activity">
    <reaction evidence="5">
        <text>guanosine(9) in tRNA + S-adenosyl-L-methionine = N(1)-methylguanosine(9) in tRNA + S-adenosyl-L-homocysteine + H(+)</text>
        <dbReference type="Rhea" id="RHEA:43156"/>
        <dbReference type="Rhea" id="RHEA-COMP:10367"/>
        <dbReference type="Rhea" id="RHEA-COMP:10368"/>
        <dbReference type="ChEBI" id="CHEBI:15378"/>
        <dbReference type="ChEBI" id="CHEBI:57856"/>
        <dbReference type="ChEBI" id="CHEBI:59789"/>
        <dbReference type="ChEBI" id="CHEBI:73542"/>
        <dbReference type="ChEBI" id="CHEBI:74269"/>
        <dbReference type="EC" id="2.1.1.221"/>
    </reaction>
</comment>
<reference evidence="12 13" key="1">
    <citation type="submission" date="2020-04" db="EMBL/GenBank/DDBJ databases">
        <authorList>
            <person name="Wallbank WR R."/>
            <person name="Pardo Diaz C."/>
            <person name="Kozak K."/>
            <person name="Martin S."/>
            <person name="Jiggins C."/>
            <person name="Moest M."/>
            <person name="Warren A I."/>
            <person name="Byers J.R.P. K."/>
            <person name="Montejo-Kovacevich G."/>
            <person name="Yen C E."/>
        </authorList>
    </citation>
    <scope>NUCLEOTIDE SEQUENCE [LARGE SCALE GENOMIC DNA]</scope>
</reference>
<dbReference type="Proteomes" id="UP000494256">
    <property type="component" value="Unassembled WGS sequence"/>
</dbReference>
<evidence type="ECO:0000256" key="3">
    <source>
        <dbReference type="ARBA" id="ARBA00022679"/>
    </source>
</evidence>
<dbReference type="PANTHER" id="PTHR13563:SF13">
    <property type="entry name" value="TRNA METHYLTRANSFERASE 10 HOMOLOG A"/>
    <property type="match status" value="1"/>
</dbReference>
<dbReference type="EMBL" id="CADEBD010000312">
    <property type="protein sequence ID" value="CAB3242100.1"/>
    <property type="molecule type" value="Genomic_DNA"/>
</dbReference>
<feature type="binding site" evidence="7">
    <location>
        <position position="224"/>
    </location>
    <ligand>
        <name>S-adenosyl-L-methionine</name>
        <dbReference type="ChEBI" id="CHEBI:59789"/>
    </ligand>
</feature>
<evidence type="ECO:0000256" key="6">
    <source>
        <dbReference type="PIRSR" id="PIRSR016323-1"/>
    </source>
</evidence>
<evidence type="ECO:0000256" key="2">
    <source>
        <dbReference type="ARBA" id="ARBA00022603"/>
    </source>
</evidence>
<dbReference type="PIRSF" id="PIRSF016323">
    <property type="entry name" value="tRNA_m1G_mtfrase_met"/>
    <property type="match status" value="1"/>
</dbReference>
<dbReference type="PANTHER" id="PTHR13563">
    <property type="entry name" value="TRNA (GUANINE-9-) METHYLTRANSFERASE"/>
    <property type="match status" value="1"/>
</dbReference>
<evidence type="ECO:0000259" key="9">
    <source>
        <dbReference type="PROSITE" id="PS51675"/>
    </source>
</evidence>
<dbReference type="InterPro" id="IPR016653">
    <property type="entry name" value="TRM10/TRM10A"/>
</dbReference>
<proteinExistence type="predicted"/>
<dbReference type="InterPro" id="IPR038459">
    <property type="entry name" value="MT_TRM10-typ_sf"/>
</dbReference>
<dbReference type="GO" id="GO:0002939">
    <property type="term" value="P:tRNA N1-guanine methylation"/>
    <property type="evidence" value="ECO:0007669"/>
    <property type="project" value="TreeGrafter"/>
</dbReference>
<keyword evidence="3" id="KW-0808">Transferase</keyword>
<feature type="binding site" evidence="7">
    <location>
        <position position="212"/>
    </location>
    <ligand>
        <name>S-adenosyl-L-methionine</name>
        <dbReference type="ChEBI" id="CHEBI:59789"/>
    </ligand>
</feature>
<keyword evidence="2" id="KW-0489">Methyltransferase</keyword>
<feature type="domain" description="SAM-dependent MTase TRM10-type" evidence="9">
    <location>
        <begin position="92"/>
        <end position="285"/>
    </location>
</feature>
<organism evidence="11 13">
    <name type="scientific">Arctia plantaginis</name>
    <name type="common">Wood tiger moth</name>
    <name type="synonym">Phalaena plantaginis</name>
    <dbReference type="NCBI Taxonomy" id="874455"/>
    <lineage>
        <taxon>Eukaryota</taxon>
        <taxon>Metazoa</taxon>
        <taxon>Ecdysozoa</taxon>
        <taxon>Arthropoda</taxon>
        <taxon>Hexapoda</taxon>
        <taxon>Insecta</taxon>
        <taxon>Pterygota</taxon>
        <taxon>Neoptera</taxon>
        <taxon>Endopterygota</taxon>
        <taxon>Lepidoptera</taxon>
        <taxon>Glossata</taxon>
        <taxon>Ditrysia</taxon>
        <taxon>Noctuoidea</taxon>
        <taxon>Erebidae</taxon>
        <taxon>Arctiinae</taxon>
        <taxon>Arctia</taxon>
    </lineage>
</organism>
<keyword evidence="12" id="KW-1185">Reference proteome</keyword>
<evidence type="ECO:0000313" key="11">
    <source>
        <dbReference type="EMBL" id="CAB3242100.1"/>
    </source>
</evidence>
<keyword evidence="8" id="KW-0175">Coiled coil</keyword>
<dbReference type="PROSITE" id="PS51675">
    <property type="entry name" value="SAM_MT_TRM10"/>
    <property type="match status" value="1"/>
</dbReference>
<evidence type="ECO:0000256" key="8">
    <source>
        <dbReference type="SAM" id="Coils"/>
    </source>
</evidence>
<dbReference type="AlphaFoldDB" id="A0A8S1ABJ9"/>
<evidence type="ECO:0000313" key="13">
    <source>
        <dbReference type="Proteomes" id="UP000494256"/>
    </source>
</evidence>